<evidence type="ECO:0000313" key="2">
    <source>
        <dbReference type="Proteomes" id="UP000799755"/>
    </source>
</evidence>
<comment type="caution">
    <text evidence="1">The sequence shown here is derived from an EMBL/GenBank/DDBJ whole genome shotgun (WGS) entry which is preliminary data.</text>
</comment>
<evidence type="ECO:0000313" key="1">
    <source>
        <dbReference type="EMBL" id="KAF2465856.1"/>
    </source>
</evidence>
<proteinExistence type="predicted"/>
<dbReference type="Proteomes" id="UP000799755">
    <property type="component" value="Unassembled WGS sequence"/>
</dbReference>
<sequence length="95" mass="10893">MESIKKVLHIRRKSTAKPSSSRNEADPRTSVDSEVAAMSPDERDRYLKEFEEAEKMGTPKKGGFLDKLIERGNKKTEEQLEKEARERGMKDGVIR</sequence>
<name>A0ACB6QG03_9PLEO</name>
<reference evidence="1" key="1">
    <citation type="journal article" date="2020" name="Stud. Mycol.">
        <title>101 Dothideomycetes genomes: a test case for predicting lifestyles and emergence of pathogens.</title>
        <authorList>
            <person name="Haridas S."/>
            <person name="Albert R."/>
            <person name="Binder M."/>
            <person name="Bloem J."/>
            <person name="Labutti K."/>
            <person name="Salamov A."/>
            <person name="Andreopoulos B."/>
            <person name="Baker S."/>
            <person name="Barry K."/>
            <person name="Bills G."/>
            <person name="Bluhm B."/>
            <person name="Cannon C."/>
            <person name="Castanera R."/>
            <person name="Culley D."/>
            <person name="Daum C."/>
            <person name="Ezra D."/>
            <person name="Gonzalez J."/>
            <person name="Henrissat B."/>
            <person name="Kuo A."/>
            <person name="Liang C."/>
            <person name="Lipzen A."/>
            <person name="Lutzoni F."/>
            <person name="Magnuson J."/>
            <person name="Mondo S."/>
            <person name="Nolan M."/>
            <person name="Ohm R."/>
            <person name="Pangilinan J."/>
            <person name="Park H.-J."/>
            <person name="Ramirez L."/>
            <person name="Alfaro M."/>
            <person name="Sun H."/>
            <person name="Tritt A."/>
            <person name="Yoshinaga Y."/>
            <person name="Zwiers L.-H."/>
            <person name="Turgeon B."/>
            <person name="Goodwin S."/>
            <person name="Spatafora J."/>
            <person name="Crous P."/>
            <person name="Grigoriev I."/>
        </authorList>
    </citation>
    <scope>NUCLEOTIDE SEQUENCE</scope>
    <source>
        <strain evidence="1">ATCC 200398</strain>
    </source>
</reference>
<dbReference type="EMBL" id="MU003527">
    <property type="protein sequence ID" value="KAF2465856.1"/>
    <property type="molecule type" value="Genomic_DNA"/>
</dbReference>
<organism evidence="1 2">
    <name type="scientific">Lindgomyces ingoldianus</name>
    <dbReference type="NCBI Taxonomy" id="673940"/>
    <lineage>
        <taxon>Eukaryota</taxon>
        <taxon>Fungi</taxon>
        <taxon>Dikarya</taxon>
        <taxon>Ascomycota</taxon>
        <taxon>Pezizomycotina</taxon>
        <taxon>Dothideomycetes</taxon>
        <taxon>Pleosporomycetidae</taxon>
        <taxon>Pleosporales</taxon>
        <taxon>Lindgomycetaceae</taxon>
        <taxon>Lindgomyces</taxon>
    </lineage>
</organism>
<accession>A0ACB6QG03</accession>
<protein>
    <submittedName>
        <fullName evidence="1">Uncharacterized protein</fullName>
    </submittedName>
</protein>
<gene>
    <name evidence="1" type="ORF">BDR25DRAFT_306372</name>
</gene>
<keyword evidence="2" id="KW-1185">Reference proteome</keyword>